<dbReference type="Proteomes" id="UP001317629">
    <property type="component" value="Plasmid pSS37A-Re-6"/>
</dbReference>
<dbReference type="Pfam" id="PF03050">
    <property type="entry name" value="DDE_Tnp_IS66"/>
    <property type="match status" value="1"/>
</dbReference>
<organism evidence="2 3">
    <name type="scientific">Methylocystis iwaonis</name>
    <dbReference type="NCBI Taxonomy" id="2885079"/>
    <lineage>
        <taxon>Bacteria</taxon>
        <taxon>Pseudomonadati</taxon>
        <taxon>Pseudomonadota</taxon>
        <taxon>Alphaproteobacteria</taxon>
        <taxon>Hyphomicrobiales</taxon>
        <taxon>Methylocystaceae</taxon>
        <taxon>Methylocystis</taxon>
    </lineage>
</organism>
<feature type="domain" description="Transposase IS66 central" evidence="1">
    <location>
        <begin position="3"/>
        <end position="40"/>
    </location>
</feature>
<evidence type="ECO:0000313" key="3">
    <source>
        <dbReference type="Proteomes" id="UP001317629"/>
    </source>
</evidence>
<name>A0ABM8EFL8_9HYPH</name>
<reference evidence="2 3" key="1">
    <citation type="journal article" date="2023" name="Int. J. Syst. Evol. Microbiol.">
        <title>Methylocystis iwaonis sp. nov., a type II methane-oxidizing bacterium from surface soil of a rice paddy field in Japan, and emended description of the genus Methylocystis (ex Whittenbury et al. 1970) Bowman et al. 1993.</title>
        <authorList>
            <person name="Kaise H."/>
            <person name="Sawadogo J.B."/>
            <person name="Alam M.S."/>
            <person name="Ueno C."/>
            <person name="Dianou D."/>
            <person name="Shinjo R."/>
            <person name="Asakawa S."/>
        </authorList>
    </citation>
    <scope>NUCLEOTIDE SEQUENCE [LARGE SCALE GENOMIC DNA]</scope>
    <source>
        <strain evidence="2 3">SS37A-Re</strain>
    </source>
</reference>
<evidence type="ECO:0000313" key="2">
    <source>
        <dbReference type="EMBL" id="BDV36733.1"/>
    </source>
</evidence>
<dbReference type="EMBL" id="AP027148">
    <property type="protein sequence ID" value="BDV36733.1"/>
    <property type="molecule type" value="Genomic_DNA"/>
</dbReference>
<keyword evidence="3" id="KW-1185">Reference proteome</keyword>
<dbReference type="InterPro" id="IPR004291">
    <property type="entry name" value="Transposase_IS66_central"/>
</dbReference>
<geneLocation type="plasmid" evidence="2 3">
    <name>pSS37A-Re-6</name>
</geneLocation>
<evidence type="ECO:0000259" key="1">
    <source>
        <dbReference type="Pfam" id="PF03050"/>
    </source>
</evidence>
<proteinExistence type="predicted"/>
<gene>
    <name evidence="2" type="ORF">SS37A_42630</name>
</gene>
<keyword evidence="2" id="KW-0614">Plasmid</keyword>
<sequence>MRAQNQLLTFCDYPGEVEATNNGSERKLRPCVIQRKVTNGYRAM</sequence>
<protein>
    <recommendedName>
        <fullName evidence="1">Transposase IS66 central domain-containing protein</fullName>
    </recommendedName>
</protein>
<accession>A0ABM8EFL8</accession>